<dbReference type="InterPro" id="IPR002347">
    <property type="entry name" value="SDR_fam"/>
</dbReference>
<dbReference type="Pfam" id="PF00106">
    <property type="entry name" value="adh_short"/>
    <property type="match status" value="1"/>
</dbReference>
<gene>
    <name evidence="2" type="ORF">PoB_002363600</name>
</gene>
<comment type="caution">
    <text evidence="2">The sequence shown here is derived from an EMBL/GenBank/DDBJ whole genome shotgun (WGS) entry which is preliminary data.</text>
</comment>
<dbReference type="PROSITE" id="PS51257">
    <property type="entry name" value="PROKAR_LIPOPROTEIN"/>
    <property type="match status" value="1"/>
</dbReference>
<dbReference type="SUPFAM" id="SSF51735">
    <property type="entry name" value="NAD(P)-binding Rossmann-fold domains"/>
    <property type="match status" value="1"/>
</dbReference>
<dbReference type="PANTHER" id="PTHR43157">
    <property type="entry name" value="PHOSPHATIDYLINOSITOL-GLYCAN BIOSYNTHESIS CLASS F PROTEIN-RELATED"/>
    <property type="match status" value="1"/>
</dbReference>
<reference evidence="2 3" key="1">
    <citation type="journal article" date="2021" name="Elife">
        <title>Chloroplast acquisition without the gene transfer in kleptoplastic sea slugs, Plakobranchus ocellatus.</title>
        <authorList>
            <person name="Maeda T."/>
            <person name="Takahashi S."/>
            <person name="Yoshida T."/>
            <person name="Shimamura S."/>
            <person name="Takaki Y."/>
            <person name="Nagai Y."/>
            <person name="Toyoda A."/>
            <person name="Suzuki Y."/>
            <person name="Arimoto A."/>
            <person name="Ishii H."/>
            <person name="Satoh N."/>
            <person name="Nishiyama T."/>
            <person name="Hasebe M."/>
            <person name="Maruyama T."/>
            <person name="Minagawa J."/>
            <person name="Obokata J."/>
            <person name="Shigenobu S."/>
        </authorList>
    </citation>
    <scope>NUCLEOTIDE SEQUENCE [LARGE SCALE GENOMIC DNA]</scope>
</reference>
<dbReference type="PANTHER" id="PTHR43157:SF71">
    <property type="entry name" value="RETINOL DEHYDROGENASE 13"/>
    <property type="match status" value="1"/>
</dbReference>
<evidence type="ECO:0000256" key="1">
    <source>
        <dbReference type="ARBA" id="ARBA00023002"/>
    </source>
</evidence>
<dbReference type="Gene3D" id="3.40.50.720">
    <property type="entry name" value="NAD(P)-binding Rossmann-like Domain"/>
    <property type="match status" value="1"/>
</dbReference>
<dbReference type="AlphaFoldDB" id="A0AAV3ZCZ1"/>
<evidence type="ECO:0000313" key="2">
    <source>
        <dbReference type="EMBL" id="GFN97130.1"/>
    </source>
</evidence>
<dbReference type="Proteomes" id="UP000735302">
    <property type="component" value="Unassembled WGS sequence"/>
</dbReference>
<protein>
    <submittedName>
        <fullName evidence="2">Retinol dehydrogenase</fullName>
    </submittedName>
</protein>
<accession>A0AAV3ZCZ1</accession>
<keyword evidence="1" id="KW-0560">Oxidoreductase</keyword>
<proteinExistence type="predicted"/>
<dbReference type="GO" id="GO:0016491">
    <property type="term" value="F:oxidoreductase activity"/>
    <property type="evidence" value="ECO:0007669"/>
    <property type="project" value="UniProtKB-KW"/>
</dbReference>
<dbReference type="EMBL" id="BLXT01002730">
    <property type="protein sequence ID" value="GFN97130.1"/>
    <property type="molecule type" value="Genomic_DNA"/>
</dbReference>
<organism evidence="2 3">
    <name type="scientific">Plakobranchus ocellatus</name>
    <dbReference type="NCBI Taxonomy" id="259542"/>
    <lineage>
        <taxon>Eukaryota</taxon>
        <taxon>Metazoa</taxon>
        <taxon>Spiralia</taxon>
        <taxon>Lophotrochozoa</taxon>
        <taxon>Mollusca</taxon>
        <taxon>Gastropoda</taxon>
        <taxon>Heterobranchia</taxon>
        <taxon>Euthyneura</taxon>
        <taxon>Panpulmonata</taxon>
        <taxon>Sacoglossa</taxon>
        <taxon>Placobranchoidea</taxon>
        <taxon>Plakobranchidae</taxon>
        <taxon>Plakobranchus</taxon>
    </lineage>
</organism>
<dbReference type="PRINTS" id="PR00081">
    <property type="entry name" value="GDHRDH"/>
</dbReference>
<name>A0AAV3ZCZ1_9GAST</name>
<keyword evidence="3" id="KW-1185">Reference proteome</keyword>
<dbReference type="InterPro" id="IPR036291">
    <property type="entry name" value="NAD(P)-bd_dom_sf"/>
</dbReference>
<sequence length="323" mass="35611">MKLPRFAVPISLIGTLTGCTVLLKDYMGGVRYRGEERIAGKTVIITGANSGIGKETARELARRGGRIIMACRDIDKCELVRKEFIVETANRSIECRKLDLASLGSIRAFCKSINASEKHIDILINNAGIMMCPKELTEDGFESQLGVNHLGHFLLTYLLLDKLKASSPSRIIIVSSRAHTRGTINFDDLNSAKNYSKLDAYAQSKLANLLHHRELVKQLEGTKVTVNSLHPGVVATELGRHLPWSNSLISSILLAPIKFIIMKTPVQGAQTTLRLALDPELEKVTGKYFSDCREIPPSTSALDDSAAKRLWAISVAWTRANME</sequence>
<evidence type="ECO:0000313" key="3">
    <source>
        <dbReference type="Proteomes" id="UP000735302"/>
    </source>
</evidence>